<name>A0A554NBF1_9EURY</name>
<dbReference type="AlphaFoldDB" id="A0A554NBF1"/>
<reference evidence="1 2" key="1">
    <citation type="submission" date="2018-06" db="EMBL/GenBank/DDBJ databases">
        <title>Natronomonas sp. F16-60 a new haloarchaeon isolated from a solar saltern of Isla Cristina, Huelva, Spain.</title>
        <authorList>
            <person name="Duran-Viseras A."/>
            <person name="Sanchez-Porro C."/>
            <person name="Ventosa A."/>
        </authorList>
    </citation>
    <scope>NUCLEOTIDE SEQUENCE [LARGE SCALE GENOMIC DNA]</scope>
    <source>
        <strain evidence="1 2">F16-60</strain>
    </source>
</reference>
<evidence type="ECO:0000313" key="1">
    <source>
        <dbReference type="EMBL" id="TSD14711.1"/>
    </source>
</evidence>
<keyword evidence="2" id="KW-1185">Reference proteome</keyword>
<organism evidence="1 2">
    <name type="scientific">Haloglomus irregulare</name>
    <dbReference type="NCBI Taxonomy" id="2234134"/>
    <lineage>
        <taxon>Archaea</taxon>
        <taxon>Methanobacteriati</taxon>
        <taxon>Methanobacteriota</taxon>
        <taxon>Stenosarchaea group</taxon>
        <taxon>Halobacteria</taxon>
        <taxon>Halobacteriales</taxon>
        <taxon>Natronomonadaceae</taxon>
        <taxon>Haloglomus</taxon>
    </lineage>
</organism>
<comment type="caution">
    <text evidence="1">The sequence shown here is derived from an EMBL/GenBank/DDBJ whole genome shotgun (WGS) entry which is preliminary data.</text>
</comment>
<accession>A0A554NBF1</accession>
<sequence length="85" mass="9286">MFGPDETTIYRAGEGGEEGILVLVDRSLSPSARRRATRDLCDRTEALGDRETPVRVGTVGVIDPDEWSRRLRGADRGAVRIDSGT</sequence>
<gene>
    <name evidence="1" type="ORF">DP107_06960</name>
</gene>
<dbReference type="EMBL" id="QMDX01000003">
    <property type="protein sequence ID" value="TSD14711.1"/>
    <property type="molecule type" value="Genomic_DNA"/>
</dbReference>
<evidence type="ECO:0000313" key="2">
    <source>
        <dbReference type="Proteomes" id="UP000319894"/>
    </source>
</evidence>
<dbReference type="RefSeq" id="WP_144261431.1">
    <property type="nucleotide sequence ID" value="NZ_QMDX01000003.1"/>
</dbReference>
<dbReference type="InParanoid" id="A0A554NBF1"/>
<dbReference type="Proteomes" id="UP000319894">
    <property type="component" value="Unassembled WGS sequence"/>
</dbReference>
<proteinExistence type="predicted"/>
<protein>
    <submittedName>
        <fullName evidence="1">Uncharacterized protein</fullName>
    </submittedName>
</protein>